<keyword evidence="3" id="KW-1185">Reference proteome</keyword>
<dbReference type="OrthoDB" id="9816014at2"/>
<dbReference type="Pfam" id="PF01869">
    <property type="entry name" value="BcrAD_BadFG"/>
    <property type="match status" value="1"/>
</dbReference>
<dbReference type="Proteomes" id="UP000273022">
    <property type="component" value="Unassembled WGS sequence"/>
</dbReference>
<dbReference type="SUPFAM" id="SSF53067">
    <property type="entry name" value="Actin-like ATPase domain"/>
    <property type="match status" value="2"/>
</dbReference>
<dbReference type="InterPro" id="IPR052519">
    <property type="entry name" value="Euk-type_GlcNAc_Kinase"/>
</dbReference>
<evidence type="ECO:0000313" key="2">
    <source>
        <dbReference type="EMBL" id="RJY07628.1"/>
    </source>
</evidence>
<organism evidence="2 3">
    <name type="scientific">Parashewanella spongiae</name>
    <dbReference type="NCBI Taxonomy" id="342950"/>
    <lineage>
        <taxon>Bacteria</taxon>
        <taxon>Pseudomonadati</taxon>
        <taxon>Pseudomonadota</taxon>
        <taxon>Gammaproteobacteria</taxon>
        <taxon>Alteromonadales</taxon>
        <taxon>Shewanellaceae</taxon>
        <taxon>Parashewanella</taxon>
    </lineage>
</organism>
<reference evidence="2 3" key="1">
    <citation type="submission" date="2018-09" db="EMBL/GenBank/DDBJ databases">
        <title>Phylogeny of the Shewanellaceae, and recommendation for two new genera, Pseudoshewanella and Parashewanella.</title>
        <authorList>
            <person name="Wang G."/>
        </authorList>
    </citation>
    <scope>NUCLEOTIDE SEQUENCE [LARGE SCALE GENOMIC DNA]</scope>
    <source>
        <strain evidence="2 3">KCTC 22492</strain>
    </source>
</reference>
<evidence type="ECO:0000313" key="3">
    <source>
        <dbReference type="Proteomes" id="UP000273022"/>
    </source>
</evidence>
<evidence type="ECO:0000259" key="1">
    <source>
        <dbReference type="Pfam" id="PF01869"/>
    </source>
</evidence>
<dbReference type="EMBL" id="QYYH01000114">
    <property type="protein sequence ID" value="RJY07628.1"/>
    <property type="molecule type" value="Genomic_DNA"/>
</dbReference>
<accession>A0A3A6T7J1</accession>
<name>A0A3A6T7J1_9GAMM</name>
<sequence>MEQDSNQQRPLFIGIDGGGSKCRAAIYDADNRKLGEGIAGRANPLFGVEQTFSAIHQATEKALVDSNLPLDMQKSLIAGVGIAGVNVPALFDKVAQWRHPFSEMYLTTDLHIACAGAHLGGNGAVIITGTGSCGFAQVDERQLTLGGYGFALGDKGSGGWYGLKAAEYVLLSLDGFKPHTQLTEKLLHHYSVDNALGIVENLAGKPSSNFAELAAYVFICAKNQDKAAIEILKEGANYISDLARKLLAIRTTRFSIIGGLAEPLLPWLDDDIANQVQPALASPEVGAIYFAQQQMQKKLVG</sequence>
<gene>
    <name evidence="2" type="ORF">D5R81_15390</name>
</gene>
<dbReference type="NCBIfam" id="NF046058">
    <property type="entry name" value="NagK_SO3507"/>
    <property type="match status" value="1"/>
</dbReference>
<dbReference type="InterPro" id="IPR043129">
    <property type="entry name" value="ATPase_NBD"/>
</dbReference>
<dbReference type="PANTHER" id="PTHR43190">
    <property type="entry name" value="N-ACETYL-D-GLUCOSAMINE KINASE"/>
    <property type="match status" value="1"/>
</dbReference>
<feature type="domain" description="ATPase BadF/BadG/BcrA/BcrD type" evidence="1">
    <location>
        <begin position="13"/>
        <end position="274"/>
    </location>
</feature>
<dbReference type="AlphaFoldDB" id="A0A3A6T7J1"/>
<comment type="caution">
    <text evidence="2">The sequence shown here is derived from an EMBL/GenBank/DDBJ whole genome shotgun (WGS) entry which is preliminary data.</text>
</comment>
<dbReference type="Gene3D" id="3.30.420.40">
    <property type="match status" value="2"/>
</dbReference>
<dbReference type="InterPro" id="IPR002731">
    <property type="entry name" value="ATPase_BadF"/>
</dbReference>
<dbReference type="CDD" id="cd24082">
    <property type="entry name" value="ASKHA_NBD_GspK-like"/>
    <property type="match status" value="1"/>
</dbReference>
<dbReference type="PANTHER" id="PTHR43190:SF3">
    <property type="entry name" value="N-ACETYL-D-GLUCOSAMINE KINASE"/>
    <property type="match status" value="1"/>
</dbReference>
<protein>
    <submittedName>
        <fullName evidence="2">ATPase</fullName>
    </submittedName>
</protein>
<proteinExistence type="predicted"/>
<dbReference type="RefSeq" id="WP_121854515.1">
    <property type="nucleotide sequence ID" value="NZ_CP037952.1"/>
</dbReference>